<reference evidence="2 3" key="1">
    <citation type="submission" date="2023-08" db="EMBL/GenBank/DDBJ databases">
        <title>Black Yeasts Isolated from many extreme environments.</title>
        <authorList>
            <person name="Coleine C."/>
            <person name="Stajich J.E."/>
            <person name="Selbmann L."/>
        </authorList>
    </citation>
    <scope>NUCLEOTIDE SEQUENCE [LARGE SCALE GENOMIC DNA]</scope>
    <source>
        <strain evidence="2 3">CCFEE 5935</strain>
    </source>
</reference>
<evidence type="ECO:0000313" key="3">
    <source>
        <dbReference type="Proteomes" id="UP001337655"/>
    </source>
</evidence>
<feature type="compositionally biased region" description="Basic and acidic residues" evidence="1">
    <location>
        <begin position="354"/>
        <end position="365"/>
    </location>
</feature>
<evidence type="ECO:0000256" key="1">
    <source>
        <dbReference type="SAM" id="MobiDB-lite"/>
    </source>
</evidence>
<sequence>MAPLQGDDFRNPKLTGPRASKHIPSGGLFSAYSEVKINAHPSIVYDALLNVGDYKEWNSFVYDVKITKNPNPHGIRDGAHKRITGGSCMIFYRKLTDNPPYKTEVRQVVTLLEKLKLSKEGHQLPCITRVRWQLDNAAITTPGFLMRNETINEIEEVGDGTTVFRTWSVFSGPVAKIVRKKLEEPFRDRTQDMCRDLKEWCERKAVNGEASGKAAGKSEGVVSISDAAQQPSQDPPPGASLGAPNGPEKARLVPLRPKLTALSPRTCKEHSDPSESTGPSCTPATQSSEHEKTPITPKRRSSPAKDPPSPNKKRAVTREDDDVVMKDTNEQAMLHPKPSIGTYGTAARPPRYGKAADHRQPRKTSDSSAPGKQSTLGQGSGWLVTKPPSATKPYGSPDVRLETPNTTNVDLSTTQQGGEKPLAITSSLGYPRIRELSHVQDPAEVIYHLQNPDAELQVHPSRHEGQDLQRVRIPREFNDRMERLEERVRAITPERCDK</sequence>
<dbReference type="InterPro" id="IPR023393">
    <property type="entry name" value="START-like_dom_sf"/>
</dbReference>
<dbReference type="AlphaFoldDB" id="A0AAV9P293"/>
<accession>A0AAV9P293</accession>
<dbReference type="RefSeq" id="XP_064656429.1">
    <property type="nucleotide sequence ID" value="XM_064805324.1"/>
</dbReference>
<dbReference type="Gene3D" id="3.30.530.20">
    <property type="match status" value="1"/>
</dbReference>
<feature type="compositionally biased region" description="Polar residues" evidence="1">
    <location>
        <begin position="366"/>
        <end position="377"/>
    </location>
</feature>
<comment type="caution">
    <text evidence="2">The sequence shown here is derived from an EMBL/GenBank/DDBJ whole genome shotgun (WGS) entry which is preliminary data.</text>
</comment>
<evidence type="ECO:0000313" key="2">
    <source>
        <dbReference type="EMBL" id="KAK5166547.1"/>
    </source>
</evidence>
<dbReference type="CDD" id="cd07822">
    <property type="entry name" value="SRPBCC_4"/>
    <property type="match status" value="1"/>
</dbReference>
<dbReference type="Proteomes" id="UP001337655">
    <property type="component" value="Unassembled WGS sequence"/>
</dbReference>
<feature type="compositionally biased region" description="Polar residues" evidence="1">
    <location>
        <begin position="403"/>
        <end position="417"/>
    </location>
</feature>
<dbReference type="EMBL" id="JAVRRT010000013">
    <property type="protein sequence ID" value="KAK5166547.1"/>
    <property type="molecule type" value="Genomic_DNA"/>
</dbReference>
<feature type="region of interest" description="Disordered" evidence="1">
    <location>
        <begin position="1"/>
        <end position="20"/>
    </location>
</feature>
<feature type="region of interest" description="Disordered" evidence="1">
    <location>
        <begin position="208"/>
        <end position="423"/>
    </location>
</feature>
<dbReference type="GeneID" id="89929424"/>
<name>A0AAV9P293_9PEZI</name>
<dbReference type="SUPFAM" id="SSF55961">
    <property type="entry name" value="Bet v1-like"/>
    <property type="match status" value="1"/>
</dbReference>
<feature type="compositionally biased region" description="Polar residues" evidence="1">
    <location>
        <begin position="274"/>
        <end position="287"/>
    </location>
</feature>
<organism evidence="2 3">
    <name type="scientific">Saxophila tyrrhenica</name>
    <dbReference type="NCBI Taxonomy" id="1690608"/>
    <lineage>
        <taxon>Eukaryota</taxon>
        <taxon>Fungi</taxon>
        <taxon>Dikarya</taxon>
        <taxon>Ascomycota</taxon>
        <taxon>Pezizomycotina</taxon>
        <taxon>Dothideomycetes</taxon>
        <taxon>Dothideomycetidae</taxon>
        <taxon>Mycosphaerellales</taxon>
        <taxon>Extremaceae</taxon>
        <taxon>Saxophila</taxon>
    </lineage>
</organism>
<keyword evidence="3" id="KW-1185">Reference proteome</keyword>
<gene>
    <name evidence="2" type="ORF">LTR77_008090</name>
</gene>
<proteinExistence type="predicted"/>
<protein>
    <submittedName>
        <fullName evidence="2">Uncharacterized protein</fullName>
    </submittedName>
</protein>